<dbReference type="EMBL" id="CP001643">
    <property type="protein sequence ID" value="ACU85144.1"/>
    <property type="molecule type" value="Genomic_DNA"/>
</dbReference>
<dbReference type="InterPro" id="IPR016286">
    <property type="entry name" value="FUC_metazoa-typ"/>
</dbReference>
<sequence length="445" mass="50058">MPPSSHTPAPQADAPVTDTLAWFDEARFGLFVHFGLYAIPARHEWVMTREKHSPEDYERYADLFDPDRFDARQIARTAREAGMRYAVLTTKHHEGFCLFDSALTDYTSQHACGRDLVREFVDALREEGLRVGFYHSVIDWHHPDFPIDHLHPLRDREDIDELNRGRDIARYRDYLHGQVRELLTGYGQIDYLFFDFTYPGPHGKGPQDWDSERLLATVRELQPGCVVNDRLGIPADLVTPEQYQPAEPMRDDSGRPVRWEACQTTNGSWGYDRDNLEFKSPDLLLRMLVDTVGKGGNMLLNIGPDGRGGLRREDTDALATIGEWMDLHGRTIHSAGPVDPALGIQAPPGTLLTQRGDRLYIHLTAWPMSHLHVRGLAGAVRFARLLHDGSEIAFSTIDPEQKGSHTTVGGISADTVTFTVPIMRPEVLLPVIEVLLTEDSTPVAG</sequence>
<reference evidence="9 10" key="1">
    <citation type="journal article" date="2009" name="Stand. Genomic Sci.">
        <title>Complete genome sequence of Brachybacterium faecium type strain (Schefferle 6-10).</title>
        <authorList>
            <person name="Lapidus A."/>
            <person name="Pukall R."/>
            <person name="Labuttii K."/>
            <person name="Copeland A."/>
            <person name="Del Rio T.G."/>
            <person name="Nolan M."/>
            <person name="Chen F."/>
            <person name="Lucas S."/>
            <person name="Tice H."/>
            <person name="Cheng J.F."/>
            <person name="Bruce D."/>
            <person name="Goodwin L."/>
            <person name="Pitluck S."/>
            <person name="Rohde M."/>
            <person name="Goker M."/>
            <person name="Pati A."/>
            <person name="Ivanova N."/>
            <person name="Mavrommatis K."/>
            <person name="Chen A."/>
            <person name="Palaniappan K."/>
            <person name="D'haeseleer P."/>
            <person name="Chain P."/>
            <person name="Bristow J."/>
            <person name="Eisen J.A."/>
            <person name="Markowitz V."/>
            <person name="Hugenholtz P."/>
            <person name="Kyrpides N.C."/>
            <person name="Klenk H.P."/>
        </authorList>
    </citation>
    <scope>NUCLEOTIDE SEQUENCE [LARGE SCALE GENOMIC DNA]</scope>
    <source>
        <strain evidence="10">ATCC 43885 / DSM 4810 / JCM 11609 / LMG 19847 / NBRC 14762 / NCIMB 9860 / 6-10</strain>
    </source>
</reference>
<dbReference type="AlphaFoldDB" id="C7MC37"/>
<dbReference type="SUPFAM" id="SSF51445">
    <property type="entry name" value="(Trans)glycosidases"/>
    <property type="match status" value="1"/>
</dbReference>
<evidence type="ECO:0000256" key="4">
    <source>
        <dbReference type="ARBA" id="ARBA00022729"/>
    </source>
</evidence>
<dbReference type="GO" id="GO:0016139">
    <property type="term" value="P:glycoside catabolic process"/>
    <property type="evidence" value="ECO:0007669"/>
    <property type="project" value="TreeGrafter"/>
</dbReference>
<dbReference type="InterPro" id="IPR017853">
    <property type="entry name" value="GH"/>
</dbReference>
<dbReference type="Proteomes" id="UP000001919">
    <property type="component" value="Chromosome"/>
</dbReference>
<dbReference type="PANTHER" id="PTHR10030:SF37">
    <property type="entry name" value="ALPHA-L-FUCOSIDASE-RELATED"/>
    <property type="match status" value="1"/>
</dbReference>
<comment type="function">
    <text evidence="1">Alpha-L-fucosidase is responsible for hydrolyzing the alpha-1,6-linked fucose joined to the reducing-end N-acetylglucosamine of the carbohydrate moieties of glycoproteins.</text>
</comment>
<protein>
    <recommendedName>
        <fullName evidence="3">alpha-L-fucosidase</fullName>
        <ecNumber evidence="3">3.2.1.51</ecNumber>
    </recommendedName>
</protein>
<dbReference type="InterPro" id="IPR000933">
    <property type="entry name" value="Glyco_hydro_29"/>
</dbReference>
<dbReference type="PANTHER" id="PTHR10030">
    <property type="entry name" value="ALPHA-L-FUCOSIDASE"/>
    <property type="match status" value="1"/>
</dbReference>
<dbReference type="PIRSF" id="PIRSF001092">
    <property type="entry name" value="Alpha-L-fucosidase"/>
    <property type="match status" value="1"/>
</dbReference>
<dbReference type="GO" id="GO:0006004">
    <property type="term" value="P:fucose metabolic process"/>
    <property type="evidence" value="ECO:0007669"/>
    <property type="project" value="InterPro"/>
</dbReference>
<dbReference type="PRINTS" id="PR00741">
    <property type="entry name" value="GLHYDRLASE29"/>
</dbReference>
<evidence type="ECO:0000256" key="5">
    <source>
        <dbReference type="ARBA" id="ARBA00022801"/>
    </source>
</evidence>
<keyword evidence="6" id="KW-0326">Glycosidase</keyword>
<organism evidence="9 10">
    <name type="scientific">Brachybacterium faecium (strain ATCC 43885 / DSM 4810 / JCM 11609 / LMG 19847 / NBRC 14762 / NCIMB 9860 / 6-10)</name>
    <dbReference type="NCBI Taxonomy" id="446465"/>
    <lineage>
        <taxon>Bacteria</taxon>
        <taxon>Bacillati</taxon>
        <taxon>Actinomycetota</taxon>
        <taxon>Actinomycetes</taxon>
        <taxon>Micrococcales</taxon>
        <taxon>Dermabacteraceae</taxon>
        <taxon>Brachybacterium</taxon>
    </lineage>
</organism>
<dbReference type="STRING" id="446465.Bfae_13010"/>
<gene>
    <name evidence="9" type="ordered locus">Bfae_13010</name>
</gene>
<dbReference type="CAZy" id="GH29">
    <property type="family name" value="Glycoside Hydrolase Family 29"/>
</dbReference>
<evidence type="ECO:0000313" key="10">
    <source>
        <dbReference type="Proteomes" id="UP000001919"/>
    </source>
</evidence>
<dbReference type="Gene3D" id="3.20.20.80">
    <property type="entry name" value="Glycosidases"/>
    <property type="match status" value="1"/>
</dbReference>
<keyword evidence="5" id="KW-0378">Hydrolase</keyword>
<dbReference type="PATRIC" id="fig|446465.5.peg.1302"/>
<accession>C7MC37</accession>
<feature type="domain" description="Glycoside hydrolase family 29 N-terminal" evidence="8">
    <location>
        <begin position="19"/>
        <end position="329"/>
    </location>
</feature>
<comment type="similarity">
    <text evidence="2">Belongs to the glycosyl hydrolase 29 family.</text>
</comment>
<keyword evidence="4" id="KW-0732">Signal</keyword>
<keyword evidence="10" id="KW-1185">Reference proteome</keyword>
<dbReference type="SMART" id="SM00812">
    <property type="entry name" value="Alpha_L_fucos"/>
    <property type="match status" value="1"/>
</dbReference>
<evidence type="ECO:0000256" key="3">
    <source>
        <dbReference type="ARBA" id="ARBA00012662"/>
    </source>
</evidence>
<dbReference type="KEGG" id="bfa:Bfae_13010"/>
<dbReference type="GO" id="GO:0004560">
    <property type="term" value="F:alpha-L-fucosidase activity"/>
    <property type="evidence" value="ECO:0007669"/>
    <property type="project" value="InterPro"/>
</dbReference>
<evidence type="ECO:0000256" key="7">
    <source>
        <dbReference type="PIRSR" id="PIRSR001092-1"/>
    </source>
</evidence>
<dbReference type="GO" id="GO:0005764">
    <property type="term" value="C:lysosome"/>
    <property type="evidence" value="ECO:0007669"/>
    <property type="project" value="TreeGrafter"/>
</dbReference>
<evidence type="ECO:0000256" key="1">
    <source>
        <dbReference type="ARBA" id="ARBA00004071"/>
    </source>
</evidence>
<dbReference type="EC" id="3.2.1.51" evidence="3"/>
<evidence type="ECO:0000313" key="9">
    <source>
        <dbReference type="EMBL" id="ACU85144.1"/>
    </source>
</evidence>
<evidence type="ECO:0000256" key="6">
    <source>
        <dbReference type="ARBA" id="ARBA00023295"/>
    </source>
</evidence>
<evidence type="ECO:0000256" key="2">
    <source>
        <dbReference type="ARBA" id="ARBA00007951"/>
    </source>
</evidence>
<dbReference type="HOGENOM" id="CLU_002934_0_2_11"/>
<dbReference type="Pfam" id="PF01120">
    <property type="entry name" value="Alpha_L_fucos"/>
    <property type="match status" value="1"/>
</dbReference>
<feature type="site" description="May be important for catalysis" evidence="7">
    <location>
        <position position="262"/>
    </location>
</feature>
<dbReference type="eggNOG" id="COG3669">
    <property type="taxonomic scope" value="Bacteria"/>
</dbReference>
<dbReference type="OrthoDB" id="5526311at2"/>
<proteinExistence type="inferred from homology"/>
<dbReference type="InterPro" id="IPR057739">
    <property type="entry name" value="Glyco_hydro_29_N"/>
</dbReference>
<name>C7MC37_BRAFD</name>
<evidence type="ECO:0000259" key="8">
    <source>
        <dbReference type="Pfam" id="PF01120"/>
    </source>
</evidence>